<protein>
    <submittedName>
        <fullName evidence="2">Uncharacterized protein</fullName>
    </submittedName>
</protein>
<evidence type="ECO:0000256" key="1">
    <source>
        <dbReference type="SAM" id="MobiDB-lite"/>
    </source>
</evidence>
<dbReference type="AlphaFoldDB" id="G5JDZ7"/>
<proteinExistence type="predicted"/>
<sequence length="39" mass="4666">MQSIQNRYRSNFHFREKFSHISHPPPTPKIINLSCQRLG</sequence>
<name>G5JDZ7_CROWT</name>
<organism evidence="2 3">
    <name type="scientific">Crocosphaera watsonii WH 0003</name>
    <dbReference type="NCBI Taxonomy" id="423471"/>
    <lineage>
        <taxon>Bacteria</taxon>
        <taxon>Bacillati</taxon>
        <taxon>Cyanobacteriota</taxon>
        <taxon>Cyanophyceae</taxon>
        <taxon>Oscillatoriophycideae</taxon>
        <taxon>Chroococcales</taxon>
        <taxon>Aphanothecaceae</taxon>
        <taxon>Crocosphaera</taxon>
    </lineage>
</organism>
<dbReference type="EMBL" id="AESD01000893">
    <property type="protein sequence ID" value="EHJ09588.1"/>
    <property type="molecule type" value="Genomic_DNA"/>
</dbReference>
<accession>G5JDZ7</accession>
<evidence type="ECO:0000313" key="3">
    <source>
        <dbReference type="Proteomes" id="UP000003477"/>
    </source>
</evidence>
<comment type="caution">
    <text evidence="2">The sequence shown here is derived from an EMBL/GenBank/DDBJ whole genome shotgun (WGS) entry which is preliminary data.</text>
</comment>
<reference evidence="2 3" key="1">
    <citation type="journal article" date="2011" name="Front. Microbiol.">
        <title>Two Strains of Crocosphaera watsonii with Highly Conserved Genomes are Distinguished by Strain-Specific Features.</title>
        <authorList>
            <person name="Bench S.R."/>
            <person name="Ilikchyan I.N."/>
            <person name="Tripp H.J."/>
            <person name="Zehr J.P."/>
        </authorList>
    </citation>
    <scope>NUCLEOTIDE SEQUENCE [LARGE SCALE GENOMIC DNA]</scope>
    <source>
        <strain evidence="2 3">WH 0003</strain>
    </source>
</reference>
<gene>
    <name evidence="2" type="ORF">CWATWH0003_5636</name>
</gene>
<evidence type="ECO:0000313" key="2">
    <source>
        <dbReference type="EMBL" id="EHJ09588.1"/>
    </source>
</evidence>
<feature type="region of interest" description="Disordered" evidence="1">
    <location>
        <begin position="17"/>
        <end position="39"/>
    </location>
</feature>
<dbReference type="Proteomes" id="UP000003477">
    <property type="component" value="Unassembled WGS sequence"/>
</dbReference>